<keyword evidence="1 2" id="KW-0808">Transferase</keyword>
<dbReference type="OrthoDB" id="9815592at2"/>
<protein>
    <recommendedName>
        <fullName evidence="1">Acetyltransferase</fullName>
        <ecNumber evidence="1">2.3.1.-</ecNumber>
    </recommendedName>
</protein>
<dbReference type="RefSeq" id="WP_077313413.1">
    <property type="nucleotide sequence ID" value="NZ_AP024887.1"/>
</dbReference>
<dbReference type="STRING" id="1918946.VPAL9027_01333"/>
<evidence type="ECO:0000256" key="1">
    <source>
        <dbReference type="RuleBase" id="RU367021"/>
    </source>
</evidence>
<dbReference type="InterPro" id="IPR039369">
    <property type="entry name" value="LacA-like"/>
</dbReference>
<reference evidence="2 3" key="1">
    <citation type="submission" date="2017-02" db="EMBL/GenBank/DDBJ databases">
        <authorList>
            <person name="Peterson S.W."/>
        </authorList>
    </citation>
    <scope>NUCLEOTIDE SEQUENCE [LARGE SCALE GENOMIC DNA]</scope>
    <source>
        <strain evidence="2 3">CECT 9027</strain>
    </source>
</reference>
<dbReference type="PANTHER" id="PTHR43017">
    <property type="entry name" value="GALACTOSIDE O-ACETYLTRANSFERASE"/>
    <property type="match status" value="1"/>
</dbReference>
<accession>A0A1R4B376</accession>
<keyword evidence="3" id="KW-1185">Reference proteome</keyword>
<dbReference type="InterPro" id="IPR011004">
    <property type="entry name" value="Trimer_LpxA-like_sf"/>
</dbReference>
<comment type="similarity">
    <text evidence="1">Belongs to the transferase hexapeptide repeat family.</text>
</comment>
<dbReference type="Proteomes" id="UP000189475">
    <property type="component" value="Unassembled WGS sequence"/>
</dbReference>
<evidence type="ECO:0000313" key="3">
    <source>
        <dbReference type="Proteomes" id="UP000189475"/>
    </source>
</evidence>
<evidence type="ECO:0000313" key="2">
    <source>
        <dbReference type="EMBL" id="SJL83367.1"/>
    </source>
</evidence>
<name>A0A1R4B376_9VIBR</name>
<keyword evidence="1 2" id="KW-0012">Acyltransferase</keyword>
<gene>
    <name evidence="2" type="primary">maa_1</name>
    <name evidence="2" type="ORF">VPAL9027_01333</name>
</gene>
<dbReference type="GO" id="GO:0008870">
    <property type="term" value="F:galactoside O-acetyltransferase activity"/>
    <property type="evidence" value="ECO:0007669"/>
    <property type="project" value="TreeGrafter"/>
</dbReference>
<sequence length="189" mass="20798">MTQYDAHSLHDLYSSLNCDLNYLQCTVQQRLHQLNQLSKDEVEQRYQWIQTIVAECPSPISVGEGFWCDFGFNVYFAGEACIGQDCIMYDSEEIHIGQNVTLGDHVCLACSGHSLVVNEKRHALAYAKPICVKAHSVIEQHCTIMGGVTIGRNTHILSGSVVTESIPDNVVASGNPCRILSTHTTGSIS</sequence>
<dbReference type="SUPFAM" id="SSF51161">
    <property type="entry name" value="Trimeric LpxA-like enzymes"/>
    <property type="match status" value="1"/>
</dbReference>
<proteinExistence type="inferred from homology"/>
<organism evidence="2 3">
    <name type="scientific">Vibrio palustris</name>
    <dbReference type="NCBI Taxonomy" id="1918946"/>
    <lineage>
        <taxon>Bacteria</taxon>
        <taxon>Pseudomonadati</taxon>
        <taxon>Pseudomonadota</taxon>
        <taxon>Gammaproteobacteria</taxon>
        <taxon>Vibrionales</taxon>
        <taxon>Vibrionaceae</taxon>
        <taxon>Vibrio</taxon>
    </lineage>
</organism>
<dbReference type="PANTHER" id="PTHR43017:SF1">
    <property type="entry name" value="ACETYLTRANSFERASE YJL218W-RELATED"/>
    <property type="match status" value="1"/>
</dbReference>
<dbReference type="AlphaFoldDB" id="A0A1R4B376"/>
<dbReference type="EC" id="2.3.1.-" evidence="1"/>
<dbReference type="EMBL" id="FUFT01000002">
    <property type="protein sequence ID" value="SJL83367.1"/>
    <property type="molecule type" value="Genomic_DNA"/>
</dbReference>
<dbReference type="Gene3D" id="2.160.10.10">
    <property type="entry name" value="Hexapeptide repeat proteins"/>
    <property type="match status" value="1"/>
</dbReference>